<name>A0A3P9H4W6_ORYLA</name>
<dbReference type="Proteomes" id="UP000265200">
    <property type="component" value="Chromosome 7"/>
</dbReference>
<evidence type="ECO:0000313" key="2">
    <source>
        <dbReference type="Proteomes" id="UP000265200"/>
    </source>
</evidence>
<reference evidence="1 2" key="2">
    <citation type="submission" date="2017-04" db="EMBL/GenBank/DDBJ databases">
        <title>CpG methylation of centromeres and impact of large insertions on vertebrate speciation.</title>
        <authorList>
            <person name="Ichikawa K."/>
            <person name="Yoshimura J."/>
            <person name="Morishita S."/>
        </authorList>
    </citation>
    <scope>NUCLEOTIDE SEQUENCE</scope>
    <source>
        <strain evidence="1 2">HSOK</strain>
    </source>
</reference>
<organism evidence="1 2">
    <name type="scientific">Oryzias latipes</name>
    <name type="common">Japanese rice fish</name>
    <name type="synonym">Japanese killifish</name>
    <dbReference type="NCBI Taxonomy" id="8090"/>
    <lineage>
        <taxon>Eukaryota</taxon>
        <taxon>Metazoa</taxon>
        <taxon>Chordata</taxon>
        <taxon>Craniata</taxon>
        <taxon>Vertebrata</taxon>
        <taxon>Euteleostomi</taxon>
        <taxon>Actinopterygii</taxon>
        <taxon>Neopterygii</taxon>
        <taxon>Teleostei</taxon>
        <taxon>Neoteleostei</taxon>
        <taxon>Acanthomorphata</taxon>
        <taxon>Ovalentaria</taxon>
        <taxon>Atherinomorphae</taxon>
        <taxon>Beloniformes</taxon>
        <taxon>Adrianichthyidae</taxon>
        <taxon>Oryziinae</taxon>
        <taxon>Oryzias</taxon>
    </lineage>
</organism>
<sequence>MPEVTLALQPLKLAEGGGGVLVEAAGDGLGLLRLAKQDSVTPEYHRHVLDLVSVDPSQDFGAVWVRCTARDSVQRVQVDGTFINQSEPQALHRNSISNPLMHRCKKAENLQQVQILK</sequence>
<dbReference type="Ensembl" id="ENSORLT00015010820.1">
    <property type="protein sequence ID" value="ENSORLP00015002519.1"/>
    <property type="gene ID" value="ENSORLG00015003199.1"/>
</dbReference>
<reference evidence="1" key="4">
    <citation type="submission" date="2025-09" db="UniProtKB">
        <authorList>
            <consortium name="Ensembl"/>
        </authorList>
    </citation>
    <scope>IDENTIFICATION</scope>
    <source>
        <strain evidence="1">HSOK</strain>
    </source>
</reference>
<dbReference type="AlphaFoldDB" id="A0A3P9H4W6"/>
<protein>
    <submittedName>
        <fullName evidence="1">Uncharacterized protein</fullName>
    </submittedName>
</protein>
<accession>A0A3P9H4W6</accession>
<proteinExistence type="predicted"/>
<evidence type="ECO:0000313" key="1">
    <source>
        <dbReference type="Ensembl" id="ENSORLP00015002519.1"/>
    </source>
</evidence>
<reference evidence="1" key="3">
    <citation type="submission" date="2025-08" db="UniProtKB">
        <authorList>
            <consortium name="Ensembl"/>
        </authorList>
    </citation>
    <scope>IDENTIFICATION</scope>
    <source>
        <strain evidence="1">HSOK</strain>
    </source>
</reference>
<reference key="1">
    <citation type="journal article" date="2007" name="Nature">
        <title>The medaka draft genome and insights into vertebrate genome evolution.</title>
        <authorList>
            <person name="Kasahara M."/>
            <person name="Naruse K."/>
            <person name="Sasaki S."/>
            <person name="Nakatani Y."/>
            <person name="Qu W."/>
            <person name="Ahsan B."/>
            <person name="Yamada T."/>
            <person name="Nagayasu Y."/>
            <person name="Doi K."/>
            <person name="Kasai Y."/>
            <person name="Jindo T."/>
            <person name="Kobayashi D."/>
            <person name="Shimada A."/>
            <person name="Toyoda A."/>
            <person name="Kuroki Y."/>
            <person name="Fujiyama A."/>
            <person name="Sasaki T."/>
            <person name="Shimizu A."/>
            <person name="Asakawa S."/>
            <person name="Shimizu N."/>
            <person name="Hashimoto S."/>
            <person name="Yang J."/>
            <person name="Lee Y."/>
            <person name="Matsushima K."/>
            <person name="Sugano S."/>
            <person name="Sakaizumi M."/>
            <person name="Narita T."/>
            <person name="Ohishi K."/>
            <person name="Haga S."/>
            <person name="Ohta F."/>
            <person name="Nomoto H."/>
            <person name="Nogata K."/>
            <person name="Morishita T."/>
            <person name="Endo T."/>
            <person name="Shin-I T."/>
            <person name="Takeda H."/>
            <person name="Morishita S."/>
            <person name="Kohara Y."/>
        </authorList>
    </citation>
    <scope>NUCLEOTIDE SEQUENCE [LARGE SCALE GENOMIC DNA]</scope>
    <source>
        <strain>Hd-rR</strain>
    </source>
</reference>